<name>A0A5R8KGL3_9BACT</name>
<proteinExistence type="predicted"/>
<dbReference type="Pfam" id="PF02566">
    <property type="entry name" value="OsmC"/>
    <property type="match status" value="1"/>
</dbReference>
<organism evidence="1 2">
    <name type="scientific">Phragmitibacter flavus</name>
    <dbReference type="NCBI Taxonomy" id="2576071"/>
    <lineage>
        <taxon>Bacteria</taxon>
        <taxon>Pseudomonadati</taxon>
        <taxon>Verrucomicrobiota</taxon>
        <taxon>Verrucomicrobiia</taxon>
        <taxon>Verrucomicrobiales</taxon>
        <taxon>Verrucomicrobiaceae</taxon>
        <taxon>Phragmitibacter</taxon>
    </lineage>
</organism>
<gene>
    <name evidence="1" type="ORF">FEM03_07925</name>
</gene>
<dbReference type="OrthoDB" id="290036at2"/>
<evidence type="ECO:0000313" key="1">
    <source>
        <dbReference type="EMBL" id="TLD71446.1"/>
    </source>
</evidence>
<dbReference type="AlphaFoldDB" id="A0A5R8KGL3"/>
<dbReference type="EMBL" id="VAUV01000005">
    <property type="protein sequence ID" value="TLD71446.1"/>
    <property type="molecule type" value="Genomic_DNA"/>
</dbReference>
<sequence length="136" mass="14867">MVKIEATYEGDLRCRAIHGPSGTELITDAPTDNMGKGESFSPTDLVATALATCIATTMGIVAKRKEIALPNMRIHVEKHMTTEAPRRIASLPVKIWIPLPADYAERPLLEAAATGCPVHRSLHPDVQKPIEFIWGE</sequence>
<reference evidence="1 2" key="1">
    <citation type="submission" date="2019-05" db="EMBL/GenBank/DDBJ databases">
        <title>Verrucobacter flavum gen. nov., sp. nov. a new member of the family Verrucomicrobiaceae.</title>
        <authorList>
            <person name="Szuroczki S."/>
            <person name="Abbaszade G."/>
            <person name="Szabo A."/>
            <person name="Felfoldi T."/>
            <person name="Schumann P."/>
            <person name="Boka K."/>
            <person name="Keki Z."/>
            <person name="Toumi M."/>
            <person name="Toth E."/>
        </authorList>
    </citation>
    <scope>NUCLEOTIDE SEQUENCE [LARGE SCALE GENOMIC DNA]</scope>
    <source>
        <strain evidence="1 2">MG-N-17</strain>
    </source>
</reference>
<dbReference type="SUPFAM" id="SSF82784">
    <property type="entry name" value="OsmC-like"/>
    <property type="match status" value="1"/>
</dbReference>
<dbReference type="RefSeq" id="WP_138085658.1">
    <property type="nucleotide sequence ID" value="NZ_VAUV01000005.1"/>
</dbReference>
<keyword evidence="2" id="KW-1185">Reference proteome</keyword>
<dbReference type="InterPro" id="IPR003718">
    <property type="entry name" value="OsmC/Ohr_fam"/>
</dbReference>
<comment type="caution">
    <text evidence="1">The sequence shown here is derived from an EMBL/GenBank/DDBJ whole genome shotgun (WGS) entry which is preliminary data.</text>
</comment>
<dbReference type="InterPro" id="IPR036102">
    <property type="entry name" value="OsmC/Ohrsf"/>
</dbReference>
<accession>A0A5R8KGL3</accession>
<dbReference type="InterPro" id="IPR015946">
    <property type="entry name" value="KH_dom-like_a/b"/>
</dbReference>
<dbReference type="Gene3D" id="3.30.300.20">
    <property type="match status" value="1"/>
</dbReference>
<dbReference type="Proteomes" id="UP000306196">
    <property type="component" value="Unassembled WGS sequence"/>
</dbReference>
<dbReference type="PANTHER" id="PTHR39624:SF2">
    <property type="entry name" value="OSMC-LIKE PROTEIN"/>
    <property type="match status" value="1"/>
</dbReference>
<dbReference type="PANTHER" id="PTHR39624">
    <property type="entry name" value="PROTEIN INVOLVED IN RIMO-MEDIATED BETA-METHYLTHIOLATION OF RIBOSOMAL PROTEIN S12 YCAO"/>
    <property type="match status" value="1"/>
</dbReference>
<evidence type="ECO:0000313" key="2">
    <source>
        <dbReference type="Proteomes" id="UP000306196"/>
    </source>
</evidence>
<protein>
    <submittedName>
        <fullName evidence="1">OsmC family protein</fullName>
    </submittedName>
</protein>